<keyword evidence="3" id="KW-1185">Reference proteome</keyword>
<evidence type="ECO:0000313" key="2">
    <source>
        <dbReference type="EMBL" id="KYN29020.1"/>
    </source>
</evidence>
<dbReference type="AlphaFoldDB" id="A0A151JPK5"/>
<feature type="non-terminal residue" evidence="2">
    <location>
        <position position="1"/>
    </location>
</feature>
<gene>
    <name evidence="2" type="ORF">ALC57_01558</name>
</gene>
<evidence type="ECO:0000256" key="1">
    <source>
        <dbReference type="SAM" id="MobiDB-lite"/>
    </source>
</evidence>
<reference evidence="2 3" key="1">
    <citation type="submission" date="2015-09" db="EMBL/GenBank/DDBJ databases">
        <title>Trachymyrmex cornetzi WGS genome.</title>
        <authorList>
            <person name="Nygaard S."/>
            <person name="Hu H."/>
            <person name="Boomsma J."/>
            <person name="Zhang G."/>
        </authorList>
    </citation>
    <scope>NUCLEOTIDE SEQUENCE [LARGE SCALE GENOMIC DNA]</scope>
    <source>
        <strain evidence="2">Tcor2-1</strain>
        <tissue evidence="2">Whole body</tissue>
    </source>
</reference>
<accession>A0A151JPK5</accession>
<dbReference type="EMBL" id="KQ978726">
    <property type="protein sequence ID" value="KYN29020.1"/>
    <property type="molecule type" value="Genomic_DNA"/>
</dbReference>
<organism evidence="2 3">
    <name type="scientific">Trachymyrmex cornetzi</name>
    <dbReference type="NCBI Taxonomy" id="471704"/>
    <lineage>
        <taxon>Eukaryota</taxon>
        <taxon>Metazoa</taxon>
        <taxon>Ecdysozoa</taxon>
        <taxon>Arthropoda</taxon>
        <taxon>Hexapoda</taxon>
        <taxon>Insecta</taxon>
        <taxon>Pterygota</taxon>
        <taxon>Neoptera</taxon>
        <taxon>Endopterygota</taxon>
        <taxon>Hymenoptera</taxon>
        <taxon>Apocrita</taxon>
        <taxon>Aculeata</taxon>
        <taxon>Formicoidea</taxon>
        <taxon>Formicidae</taxon>
        <taxon>Myrmicinae</taxon>
        <taxon>Trachymyrmex</taxon>
    </lineage>
</organism>
<feature type="region of interest" description="Disordered" evidence="1">
    <location>
        <begin position="31"/>
        <end position="79"/>
    </location>
</feature>
<proteinExistence type="predicted"/>
<feature type="compositionally biased region" description="Basic and acidic residues" evidence="1">
    <location>
        <begin position="67"/>
        <end position="77"/>
    </location>
</feature>
<dbReference type="Proteomes" id="UP000078492">
    <property type="component" value="Unassembled WGS sequence"/>
</dbReference>
<sequence length="140" mass="15598">ADGVYYDSIIQRKNKAKKIYDDLQTDSLMFTMPTSPTGSDSANILIFPTSSQSTPSSSQQSTFQKNKKSEESPDGLEKSLSLVSQSVSAMAARMFSNDNVNDRDEASTNMILAELRNTNEPQKSELRRKLINIIMDHTIN</sequence>
<feature type="compositionally biased region" description="Polar residues" evidence="1">
    <location>
        <begin position="31"/>
        <end position="42"/>
    </location>
</feature>
<name>A0A151JPK5_9HYME</name>
<feature type="compositionally biased region" description="Low complexity" evidence="1">
    <location>
        <begin position="48"/>
        <end position="62"/>
    </location>
</feature>
<evidence type="ECO:0000313" key="3">
    <source>
        <dbReference type="Proteomes" id="UP000078492"/>
    </source>
</evidence>
<protein>
    <submittedName>
        <fullName evidence="2">Uncharacterized protein</fullName>
    </submittedName>
</protein>